<dbReference type="VEuPathDB" id="FungiDB:ASPFODRAFT_126550"/>
<evidence type="ECO:0000259" key="2">
    <source>
        <dbReference type="SMART" id="SM00974"/>
    </source>
</evidence>
<dbReference type="PANTHER" id="PTHR28094">
    <property type="entry name" value="MEIOTICALLY UP-REGULATED GENE 113 PROTEIN"/>
    <property type="match status" value="1"/>
</dbReference>
<dbReference type="EMBL" id="BCWF01000015">
    <property type="protein sequence ID" value="GAT22463.1"/>
    <property type="molecule type" value="Genomic_DNA"/>
</dbReference>
<dbReference type="SMART" id="SM00974">
    <property type="entry name" value="T5orf172"/>
    <property type="match status" value="1"/>
</dbReference>
<evidence type="ECO:0000256" key="1">
    <source>
        <dbReference type="SAM" id="MobiDB-lite"/>
    </source>
</evidence>
<proteinExistence type="predicted"/>
<dbReference type="InterPro" id="IPR053006">
    <property type="entry name" value="Meiosis_regulatory"/>
</dbReference>
<dbReference type="Pfam" id="PF10544">
    <property type="entry name" value="T5orf172"/>
    <property type="match status" value="1"/>
</dbReference>
<reference evidence="3 4" key="1">
    <citation type="journal article" date="2016" name="DNA Res.">
        <title>Genome sequence of Aspergillus luchuensis NBRC 4314.</title>
        <authorList>
            <person name="Yamada O."/>
            <person name="Machida M."/>
            <person name="Hosoyama A."/>
            <person name="Goto M."/>
            <person name="Takahashi T."/>
            <person name="Futagami T."/>
            <person name="Yamagata Y."/>
            <person name="Takeuchi M."/>
            <person name="Kobayashi T."/>
            <person name="Koike H."/>
            <person name="Abe K."/>
            <person name="Asai K."/>
            <person name="Arita M."/>
            <person name="Fujita N."/>
            <person name="Fukuda K."/>
            <person name="Higa K."/>
            <person name="Horikawa H."/>
            <person name="Ishikawa T."/>
            <person name="Jinno K."/>
            <person name="Kato Y."/>
            <person name="Kirimura K."/>
            <person name="Mizutani O."/>
            <person name="Nakasone K."/>
            <person name="Sano M."/>
            <person name="Shiraishi Y."/>
            <person name="Tsukahara M."/>
            <person name="Gomi K."/>
        </authorList>
    </citation>
    <scope>NUCLEOTIDE SEQUENCE [LARGE SCALE GENOMIC DNA]</scope>
    <source>
        <strain evidence="3 4">RIB 2604</strain>
    </source>
</reference>
<sequence length="504" mass="56905">MAGLFESPTVPPLCRSAHARKFKLFFDTETTMTSPFSTPSFPRNIPLFSRLLSDDNDEASDSPSPTDVATISSDPARPTSPGDRSPSVQFAARREFRRGVASVTSAEHIERPGNSTSPKSMTVQQYMLDSDPADQNLTALRRLMAGSPSSLSRSRETPRISGSIVSAAVSPGMNDVFQDAVEEQIQGPAEGDKPKVTTEAILSNMHNIIRGHYNENNKGYAYVYRDSKDECQRFKIGSTDRPEDRKKELDKQCKLKGWELVQDPKMPIWEYKRLERLAHSELKNFRCDTICPGDGMKHREYFYGSNATASEVLGRWSRWLVNHEPYDKKSELKPFWSDRLECFTDNKMASFYFNCRKATCSQRDSSPVACQECLQRGWKVWTEPRTLDKVKYYCPYYAEAVWERTPALSTCFFLMVWGRLIAPMIFALLHSSELRGGLIVTDIIICICALFCHLSQNKAPQGEFKTKYTGKRATSASGQSIISPGVSSTRHGQEDTPAKKRKQL</sequence>
<feature type="domain" description="Bacteriophage T5 Orf172 DNA-binding" evidence="2">
    <location>
        <begin position="228"/>
        <end position="316"/>
    </location>
</feature>
<organism evidence="3 4">
    <name type="scientific">Aspergillus kawachii</name>
    <name type="common">White koji mold</name>
    <name type="synonym">Aspergillus awamori var. kawachi</name>
    <dbReference type="NCBI Taxonomy" id="1069201"/>
    <lineage>
        <taxon>Eukaryota</taxon>
        <taxon>Fungi</taxon>
        <taxon>Dikarya</taxon>
        <taxon>Ascomycota</taxon>
        <taxon>Pezizomycotina</taxon>
        <taxon>Eurotiomycetes</taxon>
        <taxon>Eurotiomycetidae</taxon>
        <taxon>Eurotiales</taxon>
        <taxon>Aspergillaceae</taxon>
        <taxon>Aspergillus</taxon>
        <taxon>Aspergillus subgen. Circumdati</taxon>
    </lineage>
</organism>
<comment type="caution">
    <text evidence="3">The sequence shown here is derived from an EMBL/GenBank/DDBJ whole genome shotgun (WGS) entry which is preliminary data.</text>
</comment>
<evidence type="ECO:0000313" key="4">
    <source>
        <dbReference type="Proteomes" id="UP000075230"/>
    </source>
</evidence>
<feature type="region of interest" description="Disordered" evidence="1">
    <location>
        <begin position="468"/>
        <end position="504"/>
    </location>
</feature>
<protein>
    <submittedName>
        <fullName evidence="3">Similar to An11g04935</fullName>
    </submittedName>
</protein>
<dbReference type="InterPro" id="IPR018306">
    <property type="entry name" value="Phage_T5_Orf172_DNA-bd"/>
</dbReference>
<feature type="compositionally biased region" description="Polar residues" evidence="1">
    <location>
        <begin position="472"/>
        <end position="490"/>
    </location>
</feature>
<feature type="region of interest" description="Disordered" evidence="1">
    <location>
        <begin position="99"/>
        <end position="121"/>
    </location>
</feature>
<dbReference type="AlphaFoldDB" id="A0A146FA83"/>
<feature type="compositionally biased region" description="Polar residues" evidence="1">
    <location>
        <begin position="61"/>
        <end position="73"/>
    </location>
</feature>
<dbReference type="Proteomes" id="UP000075230">
    <property type="component" value="Unassembled WGS sequence"/>
</dbReference>
<gene>
    <name evidence="3" type="ORF">RIB2604_01504970</name>
</gene>
<dbReference type="PANTHER" id="PTHR28094:SF1">
    <property type="entry name" value="MEIOTICALLY UP-REGULATED GENE 113 PROTEIN"/>
    <property type="match status" value="1"/>
</dbReference>
<evidence type="ECO:0000313" key="3">
    <source>
        <dbReference type="EMBL" id="GAT22463.1"/>
    </source>
</evidence>
<feature type="region of interest" description="Disordered" evidence="1">
    <location>
        <begin position="53"/>
        <end position="87"/>
    </location>
</feature>
<accession>A0A146FA83</accession>
<name>A0A146FA83_ASPKA</name>
<reference evidence="4" key="2">
    <citation type="submission" date="2016-02" db="EMBL/GenBank/DDBJ databases">
        <title>Genome sequencing of Aspergillus luchuensis NBRC 4314.</title>
        <authorList>
            <person name="Yamada O."/>
        </authorList>
    </citation>
    <scope>NUCLEOTIDE SEQUENCE [LARGE SCALE GENOMIC DNA]</scope>
    <source>
        <strain evidence="4">RIB 2604</strain>
    </source>
</reference>